<name>K0JPB1_SACES</name>
<dbReference type="Proteomes" id="UP000006281">
    <property type="component" value="Chromosome"/>
</dbReference>
<feature type="domain" description="DUF397" evidence="1">
    <location>
        <begin position="2"/>
        <end position="51"/>
    </location>
</feature>
<dbReference type="Pfam" id="PF04149">
    <property type="entry name" value="DUF397"/>
    <property type="match status" value="1"/>
</dbReference>
<dbReference type="BioCyc" id="SESP1179773:BN6_RS05535-MONOMER"/>
<dbReference type="AlphaFoldDB" id="K0JPB1"/>
<dbReference type="RefSeq" id="WP_015098563.1">
    <property type="nucleotide sequence ID" value="NC_019673.1"/>
</dbReference>
<organism evidence="2 3">
    <name type="scientific">Saccharothrix espanaensis (strain ATCC 51144 / DSM 44229 / JCM 9112 / NBRC 15066 / NRRL 15764)</name>
    <dbReference type="NCBI Taxonomy" id="1179773"/>
    <lineage>
        <taxon>Bacteria</taxon>
        <taxon>Bacillati</taxon>
        <taxon>Actinomycetota</taxon>
        <taxon>Actinomycetes</taxon>
        <taxon>Pseudonocardiales</taxon>
        <taxon>Pseudonocardiaceae</taxon>
        <taxon>Saccharothrix</taxon>
    </lineage>
</organism>
<dbReference type="OrthoDB" id="4556373at2"/>
<dbReference type="STRING" id="1179773.BN6_11240"/>
<proteinExistence type="predicted"/>
<sequence length="53" mass="5869">MWRTSSYSGENGSCVSVRFPTTGPVAVRDSKQAEGPRLAFTESAWAAFLHHQR</sequence>
<protein>
    <recommendedName>
        <fullName evidence="1">DUF397 domain-containing protein</fullName>
    </recommendedName>
</protein>
<evidence type="ECO:0000313" key="3">
    <source>
        <dbReference type="Proteomes" id="UP000006281"/>
    </source>
</evidence>
<dbReference type="KEGG" id="sesp:BN6_11240"/>
<dbReference type="InterPro" id="IPR007278">
    <property type="entry name" value="DUF397"/>
</dbReference>
<reference evidence="2 3" key="1">
    <citation type="journal article" date="2012" name="BMC Genomics">
        <title>Complete genome sequence of Saccharothrix espanaensis DSM 44229T and comparison to the other completely sequenced Pseudonocardiaceae.</title>
        <authorList>
            <person name="Strobel T."/>
            <person name="Al-Dilaimi A."/>
            <person name="Blom J."/>
            <person name="Gessner A."/>
            <person name="Kalinowski J."/>
            <person name="Luzhetska M."/>
            <person name="Puhler A."/>
            <person name="Szczepanowski R."/>
            <person name="Bechthold A."/>
            <person name="Ruckert C."/>
        </authorList>
    </citation>
    <scope>NUCLEOTIDE SEQUENCE [LARGE SCALE GENOMIC DNA]</scope>
    <source>
        <strain evidence="3">ATCC 51144 / DSM 44229 / JCM 9112 / NBRC 15066 / NRRL 15764</strain>
    </source>
</reference>
<accession>K0JPB1</accession>
<gene>
    <name evidence="2" type="ordered locus">BN6_11240</name>
</gene>
<keyword evidence="3" id="KW-1185">Reference proteome</keyword>
<evidence type="ECO:0000313" key="2">
    <source>
        <dbReference type="EMBL" id="CCH28450.1"/>
    </source>
</evidence>
<dbReference type="PATRIC" id="fig|1179773.3.peg.1127"/>
<dbReference type="EMBL" id="HE804045">
    <property type="protein sequence ID" value="CCH28450.1"/>
    <property type="molecule type" value="Genomic_DNA"/>
</dbReference>
<dbReference type="HOGENOM" id="CLU_131550_2_0_11"/>
<evidence type="ECO:0000259" key="1">
    <source>
        <dbReference type="Pfam" id="PF04149"/>
    </source>
</evidence>